<dbReference type="Gene3D" id="2.160.20.80">
    <property type="entry name" value="E3 ubiquitin-protein ligase SopA"/>
    <property type="match status" value="1"/>
</dbReference>
<dbReference type="RefSeq" id="WP_249477292.1">
    <property type="nucleotide sequence ID" value="NZ_CP097218.1"/>
</dbReference>
<name>A0ABY4N136_9MICO</name>
<evidence type="ECO:0000313" key="1">
    <source>
        <dbReference type="EMBL" id="UQN28260.1"/>
    </source>
</evidence>
<dbReference type="Pfam" id="PF13599">
    <property type="entry name" value="Pentapeptide_4"/>
    <property type="match status" value="1"/>
</dbReference>
<sequence length="158" mass="16771">MAHETDLQDARLTEVRIERLNAPALKAGRATLHGAEITASRIGALELFDTDLDSVVLTGCKLDWLNLRGAHLVDVVLRDCTLTELDLGEADATRVCFENCRAETVTFTGARLADVDLRGLETGALAGIGGMRGAVVSVAQATAWAEDFAAHLGIRVSG</sequence>
<dbReference type="Proteomes" id="UP001055868">
    <property type="component" value="Chromosome"/>
</dbReference>
<dbReference type="EMBL" id="CP097218">
    <property type="protein sequence ID" value="UQN28260.1"/>
    <property type="molecule type" value="Genomic_DNA"/>
</dbReference>
<dbReference type="InterPro" id="IPR001646">
    <property type="entry name" value="5peptide_repeat"/>
</dbReference>
<gene>
    <name evidence="1" type="ORF">M4486_11425</name>
</gene>
<protein>
    <submittedName>
        <fullName evidence="1">Pentapeptide repeat-containing protein</fullName>
    </submittedName>
</protein>
<proteinExistence type="predicted"/>
<organism evidence="1 2">
    <name type="scientific">Brachybacterium kimchii</name>
    <dbReference type="NCBI Taxonomy" id="2942909"/>
    <lineage>
        <taxon>Bacteria</taxon>
        <taxon>Bacillati</taxon>
        <taxon>Actinomycetota</taxon>
        <taxon>Actinomycetes</taxon>
        <taxon>Micrococcales</taxon>
        <taxon>Dermabacteraceae</taxon>
        <taxon>Brachybacterium</taxon>
    </lineage>
</organism>
<accession>A0ABY4N136</accession>
<dbReference type="SUPFAM" id="SSF141571">
    <property type="entry name" value="Pentapeptide repeat-like"/>
    <property type="match status" value="1"/>
</dbReference>
<evidence type="ECO:0000313" key="2">
    <source>
        <dbReference type="Proteomes" id="UP001055868"/>
    </source>
</evidence>
<reference evidence="1" key="1">
    <citation type="submission" date="2022-05" db="EMBL/GenBank/DDBJ databases">
        <title>Genomic analysis of Brachybacterium sp. CBA3104.</title>
        <authorList>
            <person name="Roh S.W."/>
            <person name="Kim Y.B."/>
            <person name="Kim Y."/>
        </authorList>
    </citation>
    <scope>NUCLEOTIDE SEQUENCE</scope>
    <source>
        <strain evidence="1">CBA3104</strain>
    </source>
</reference>
<keyword evidence="2" id="KW-1185">Reference proteome</keyword>